<dbReference type="PANTHER" id="PTHR43706:SF47">
    <property type="entry name" value="EXTERNAL NADH-UBIQUINONE OXIDOREDUCTASE 1, MITOCHONDRIAL-RELATED"/>
    <property type="match status" value="1"/>
</dbReference>
<keyword evidence="7" id="KW-0520">NAD</keyword>
<dbReference type="InterPro" id="IPR054585">
    <property type="entry name" value="NDH2-like_C"/>
</dbReference>
<keyword evidence="5" id="KW-0809">Transit peptide</keyword>
<dbReference type="Pfam" id="PF22366">
    <property type="entry name" value="NDH2_C"/>
    <property type="match status" value="1"/>
</dbReference>
<evidence type="ECO:0000256" key="5">
    <source>
        <dbReference type="ARBA" id="ARBA00022946"/>
    </source>
</evidence>
<dbReference type="EMBL" id="SJZI01000047">
    <property type="protein sequence ID" value="TCJ13150.1"/>
    <property type="molecule type" value="Genomic_DNA"/>
</dbReference>
<evidence type="ECO:0000256" key="7">
    <source>
        <dbReference type="ARBA" id="ARBA00023027"/>
    </source>
</evidence>
<dbReference type="SUPFAM" id="SSF51905">
    <property type="entry name" value="FAD/NAD(P)-binding domain"/>
    <property type="match status" value="1"/>
</dbReference>
<dbReference type="PANTHER" id="PTHR43706">
    <property type="entry name" value="NADH DEHYDROGENASE"/>
    <property type="match status" value="1"/>
</dbReference>
<feature type="domain" description="FAD/NAD(P)-binding" evidence="9">
    <location>
        <begin position="3"/>
        <end position="322"/>
    </location>
</feature>
<evidence type="ECO:0000313" key="11">
    <source>
        <dbReference type="EMBL" id="TCJ13150.1"/>
    </source>
</evidence>
<evidence type="ECO:0000256" key="1">
    <source>
        <dbReference type="ARBA" id="ARBA00005272"/>
    </source>
</evidence>
<keyword evidence="4" id="KW-0274">FAD</keyword>
<evidence type="ECO:0000256" key="2">
    <source>
        <dbReference type="ARBA" id="ARBA00012637"/>
    </source>
</evidence>
<evidence type="ECO:0000256" key="4">
    <source>
        <dbReference type="ARBA" id="ARBA00022827"/>
    </source>
</evidence>
<dbReference type="Gene3D" id="3.50.50.100">
    <property type="match status" value="1"/>
</dbReference>
<dbReference type="Pfam" id="PF07992">
    <property type="entry name" value="Pyr_redox_2"/>
    <property type="match status" value="1"/>
</dbReference>
<protein>
    <recommendedName>
        <fullName evidence="2">NADH:ubiquinone reductase (non-electrogenic)</fullName>
        <ecNumber evidence="2">1.6.5.9</ecNumber>
    </recommendedName>
</protein>
<keyword evidence="6" id="KW-0560">Oxidoreductase</keyword>
<organism evidence="11 12">
    <name type="scientific">Flaviaesturariibacter flavus</name>
    <dbReference type="NCBI Taxonomy" id="2502780"/>
    <lineage>
        <taxon>Bacteria</taxon>
        <taxon>Pseudomonadati</taxon>
        <taxon>Bacteroidota</taxon>
        <taxon>Chitinophagia</taxon>
        <taxon>Chitinophagales</taxon>
        <taxon>Chitinophagaceae</taxon>
        <taxon>Flaviaestuariibacter</taxon>
    </lineage>
</organism>
<proteinExistence type="inferred from homology"/>
<keyword evidence="3" id="KW-0285">Flavoprotein</keyword>
<evidence type="ECO:0000259" key="10">
    <source>
        <dbReference type="Pfam" id="PF22366"/>
    </source>
</evidence>
<evidence type="ECO:0000313" key="12">
    <source>
        <dbReference type="Proteomes" id="UP000295334"/>
    </source>
</evidence>
<accession>A0A4R1B688</accession>
<feature type="domain" description="External alternative NADH-ubiquinone oxidoreductase-like C-terminal" evidence="10">
    <location>
        <begin position="348"/>
        <end position="405"/>
    </location>
</feature>
<dbReference type="Proteomes" id="UP000295334">
    <property type="component" value="Unassembled WGS sequence"/>
</dbReference>
<dbReference type="EC" id="1.6.5.9" evidence="2"/>
<evidence type="ECO:0000256" key="8">
    <source>
        <dbReference type="ARBA" id="ARBA00047599"/>
    </source>
</evidence>
<dbReference type="InterPro" id="IPR023753">
    <property type="entry name" value="FAD/NAD-binding_dom"/>
</dbReference>
<comment type="similarity">
    <text evidence="1">Belongs to the NADH dehydrogenase family.</text>
</comment>
<dbReference type="OrthoDB" id="9781621at2"/>
<evidence type="ECO:0000256" key="3">
    <source>
        <dbReference type="ARBA" id="ARBA00022630"/>
    </source>
</evidence>
<comment type="caution">
    <text evidence="11">The sequence shown here is derived from an EMBL/GenBank/DDBJ whole genome shotgun (WGS) entry which is preliminary data.</text>
</comment>
<dbReference type="GO" id="GO:0050136">
    <property type="term" value="F:NADH dehydrogenase (quinone) (non-electrogenic) activity"/>
    <property type="evidence" value="ECO:0007669"/>
    <property type="project" value="UniProtKB-EC"/>
</dbReference>
<dbReference type="RefSeq" id="WP_131450123.1">
    <property type="nucleotide sequence ID" value="NZ_SJZI01000047.1"/>
</dbReference>
<name>A0A4R1B688_9BACT</name>
<dbReference type="AlphaFoldDB" id="A0A4R1B688"/>
<comment type="catalytic activity">
    <reaction evidence="8">
        <text>a quinone + NADH + H(+) = a quinol + NAD(+)</text>
        <dbReference type="Rhea" id="RHEA:46160"/>
        <dbReference type="ChEBI" id="CHEBI:15378"/>
        <dbReference type="ChEBI" id="CHEBI:24646"/>
        <dbReference type="ChEBI" id="CHEBI:57540"/>
        <dbReference type="ChEBI" id="CHEBI:57945"/>
        <dbReference type="ChEBI" id="CHEBI:132124"/>
        <dbReference type="EC" id="1.6.5.9"/>
    </reaction>
</comment>
<evidence type="ECO:0000259" key="9">
    <source>
        <dbReference type="Pfam" id="PF07992"/>
    </source>
</evidence>
<keyword evidence="12" id="KW-1185">Reference proteome</keyword>
<dbReference type="PRINTS" id="PR00411">
    <property type="entry name" value="PNDRDTASEI"/>
</dbReference>
<evidence type="ECO:0000256" key="6">
    <source>
        <dbReference type="ARBA" id="ARBA00023002"/>
    </source>
</evidence>
<gene>
    <name evidence="11" type="ORF">EPD60_13865</name>
</gene>
<reference evidence="11 12" key="1">
    <citation type="submission" date="2019-03" db="EMBL/GenBank/DDBJ databases">
        <authorList>
            <person name="Kim M.K.M."/>
        </authorList>
    </citation>
    <scope>NUCLEOTIDE SEQUENCE [LARGE SCALE GENOMIC DNA]</scope>
    <source>
        <strain evidence="11 12">17J68-12</strain>
    </source>
</reference>
<dbReference type="InterPro" id="IPR045024">
    <property type="entry name" value="NDH-2"/>
</dbReference>
<dbReference type="PRINTS" id="PR00368">
    <property type="entry name" value="FADPNR"/>
</dbReference>
<sequence length="431" mass="48465">MKHVIIIGAGFGGLRLARRLQQHPDFRITLVDKLNHHQFQPLFYQVATAGLDPSNISFPLRKVFRKSSRVQVLLASLQEVLAEENRIITDAGMLRYDYLVLATGCRTNFFGNRSLERYAYPMKSTVEALNIRHAIIENLELATQTPDAGERQRLLNIIIAGAGPTGVELSGTLAEMKARILPKDFPELDFSQMNIYLLEGSDKTLGAMSARSSTRSRQYLETLGVTVRTNTRVTDYDGDEVTLDDGGRLPAALLIWAAGIEGNIPAGIPQCAITRSRRIRTDRQHRVPGFDNLFAIGDLAYMESPNYPNGAPQVCAVAIRHADSLAQNFIERQRIGGKPKDFEYTEPGTMATVGRNKAVVDHFPFRNAHFGGFAAWVAWMGFHLLQLIGVKNKVQVFVNWVFHYFTYDQSLRLLFKGTYRPRRRRAAKELV</sequence>
<dbReference type="InterPro" id="IPR036188">
    <property type="entry name" value="FAD/NAD-bd_sf"/>
</dbReference>